<comment type="caution">
    <text evidence="1">The sequence shown here is derived from an EMBL/GenBank/DDBJ whole genome shotgun (WGS) entry which is preliminary data.</text>
</comment>
<proteinExistence type="predicted"/>
<organism evidence="1 2">
    <name type="scientific">Ilyodon furcidens</name>
    <name type="common">goldbreast splitfin</name>
    <dbReference type="NCBI Taxonomy" id="33524"/>
    <lineage>
        <taxon>Eukaryota</taxon>
        <taxon>Metazoa</taxon>
        <taxon>Chordata</taxon>
        <taxon>Craniata</taxon>
        <taxon>Vertebrata</taxon>
        <taxon>Euteleostomi</taxon>
        <taxon>Actinopterygii</taxon>
        <taxon>Neopterygii</taxon>
        <taxon>Teleostei</taxon>
        <taxon>Neoteleostei</taxon>
        <taxon>Acanthomorphata</taxon>
        <taxon>Ovalentaria</taxon>
        <taxon>Atherinomorphae</taxon>
        <taxon>Cyprinodontiformes</taxon>
        <taxon>Goodeidae</taxon>
        <taxon>Ilyodon</taxon>
    </lineage>
</organism>
<protein>
    <submittedName>
        <fullName evidence="1">Uncharacterized protein</fullName>
    </submittedName>
</protein>
<reference evidence="1 2" key="1">
    <citation type="submission" date="2021-06" db="EMBL/GenBank/DDBJ databases">
        <authorList>
            <person name="Palmer J.M."/>
        </authorList>
    </citation>
    <scope>NUCLEOTIDE SEQUENCE [LARGE SCALE GENOMIC DNA]</scope>
    <source>
        <strain evidence="2">if_2019</strain>
        <tissue evidence="1">Muscle</tissue>
    </source>
</reference>
<accession>A0ABV0THI3</accession>
<dbReference type="Proteomes" id="UP001482620">
    <property type="component" value="Unassembled WGS sequence"/>
</dbReference>
<dbReference type="EMBL" id="JAHRIQ010035430">
    <property type="protein sequence ID" value="MEQ2232284.1"/>
    <property type="molecule type" value="Genomic_DNA"/>
</dbReference>
<keyword evidence="2" id="KW-1185">Reference proteome</keyword>
<evidence type="ECO:0000313" key="2">
    <source>
        <dbReference type="Proteomes" id="UP001482620"/>
    </source>
</evidence>
<evidence type="ECO:0000313" key="1">
    <source>
        <dbReference type="EMBL" id="MEQ2232284.1"/>
    </source>
</evidence>
<gene>
    <name evidence="1" type="ORF">ILYODFUR_009612</name>
</gene>
<sequence>MCAQVLMRYSFSNSGNVTKSTNSHDAASLFFPFPRRLQHIGILRGHFISNWRTCNFNDIWKQKQNGRKYTNI</sequence>
<name>A0ABV0THI3_9TELE</name>